<dbReference type="AlphaFoldDB" id="A0A1V3NRD3"/>
<proteinExistence type="predicted"/>
<dbReference type="RefSeq" id="WP_077277692.1">
    <property type="nucleotide sequence ID" value="NZ_MVBK01000018.1"/>
</dbReference>
<dbReference type="STRING" id="108003.B1C78_03220"/>
<accession>A0A1V3NRD3</accession>
<protein>
    <submittedName>
        <fullName evidence="1">Uncharacterized protein</fullName>
    </submittedName>
</protein>
<sequence length="89" mass="9992">MRERIAALERGQAKLAAELAEEIAAQCAEELTAFRNTLLEIDSLLKLFNPDWHWADTLSSQFPAPTPEAERIARECVLARFPSLGRPKT</sequence>
<organism evidence="1 2">
    <name type="scientific">Thioalkalivibrio denitrificans</name>
    <dbReference type="NCBI Taxonomy" id="108003"/>
    <lineage>
        <taxon>Bacteria</taxon>
        <taxon>Pseudomonadati</taxon>
        <taxon>Pseudomonadota</taxon>
        <taxon>Gammaproteobacteria</taxon>
        <taxon>Chromatiales</taxon>
        <taxon>Ectothiorhodospiraceae</taxon>
        <taxon>Thioalkalivibrio</taxon>
    </lineage>
</organism>
<reference evidence="1 2" key="1">
    <citation type="submission" date="2017-02" db="EMBL/GenBank/DDBJ databases">
        <title>Genomic diversity within the haloalkaliphilic genus Thioalkalivibrio.</title>
        <authorList>
            <person name="Ahn A.-C."/>
            <person name="Meier-Kolthoff J."/>
            <person name="Overmars L."/>
            <person name="Richter M."/>
            <person name="Woyke T."/>
            <person name="Sorokin D.Y."/>
            <person name="Muyzer G."/>
        </authorList>
    </citation>
    <scope>NUCLEOTIDE SEQUENCE [LARGE SCALE GENOMIC DNA]</scope>
    <source>
        <strain evidence="1 2">ALJD</strain>
    </source>
</reference>
<name>A0A1V3NRD3_9GAMM</name>
<dbReference type="Proteomes" id="UP000189462">
    <property type="component" value="Unassembled WGS sequence"/>
</dbReference>
<evidence type="ECO:0000313" key="1">
    <source>
        <dbReference type="EMBL" id="OOG27675.1"/>
    </source>
</evidence>
<keyword evidence="2" id="KW-1185">Reference proteome</keyword>
<evidence type="ECO:0000313" key="2">
    <source>
        <dbReference type="Proteomes" id="UP000189462"/>
    </source>
</evidence>
<comment type="caution">
    <text evidence="1">The sequence shown here is derived from an EMBL/GenBank/DDBJ whole genome shotgun (WGS) entry which is preliminary data.</text>
</comment>
<dbReference type="EMBL" id="MVBK01000018">
    <property type="protein sequence ID" value="OOG27675.1"/>
    <property type="molecule type" value="Genomic_DNA"/>
</dbReference>
<gene>
    <name evidence="1" type="ORF">B1C78_03220</name>
</gene>